<evidence type="ECO:0000313" key="2">
    <source>
        <dbReference type="EMBL" id="PEN14222.1"/>
    </source>
</evidence>
<sequence>MIVCLLLSLIALVTGCSNSAQTHIDAEKNYDYTQFLSDVLVVDQFSDDHEEVGEGLTARMRSRMEEHGRTISFLQISDGEFEVEYKGTLLEKALEEGREANAKQVLVLADPDKEAYVAEPVMTPSGHMMSPGGGIQMVMFARVYDVQTEEEVWVAEMRPSKKAFSDEKFGRGIADDLIAALIDHALLPSFMRLPEPERITR</sequence>
<proteinExistence type="predicted"/>
<evidence type="ECO:0008006" key="4">
    <source>
        <dbReference type="Google" id="ProtNLM"/>
    </source>
</evidence>
<evidence type="ECO:0000313" key="3">
    <source>
        <dbReference type="Proteomes" id="UP000220102"/>
    </source>
</evidence>
<gene>
    <name evidence="2" type="ORF">CRI94_04060</name>
</gene>
<accession>A0A2A8CZU5</accession>
<reference evidence="2 3" key="1">
    <citation type="submission" date="2017-10" db="EMBL/GenBank/DDBJ databases">
        <title>Draft genome of Longibacter Salinarum.</title>
        <authorList>
            <person name="Goh K.M."/>
            <person name="Shamsir M.S."/>
            <person name="Lim S.W."/>
        </authorList>
    </citation>
    <scope>NUCLEOTIDE SEQUENCE [LARGE SCALE GENOMIC DNA]</scope>
    <source>
        <strain evidence="2 3">KCTC 52045</strain>
    </source>
</reference>
<protein>
    <recommendedName>
        <fullName evidence="4">DUF4136 domain-containing protein</fullName>
    </recommendedName>
</protein>
<keyword evidence="3" id="KW-1185">Reference proteome</keyword>
<feature type="chain" id="PRO_5012789423" description="DUF4136 domain-containing protein" evidence="1">
    <location>
        <begin position="20"/>
        <end position="201"/>
    </location>
</feature>
<evidence type="ECO:0000256" key="1">
    <source>
        <dbReference type="SAM" id="SignalP"/>
    </source>
</evidence>
<feature type="signal peptide" evidence="1">
    <location>
        <begin position="1"/>
        <end position="19"/>
    </location>
</feature>
<organism evidence="2 3">
    <name type="scientific">Longibacter salinarum</name>
    <dbReference type="NCBI Taxonomy" id="1850348"/>
    <lineage>
        <taxon>Bacteria</taxon>
        <taxon>Pseudomonadati</taxon>
        <taxon>Rhodothermota</taxon>
        <taxon>Rhodothermia</taxon>
        <taxon>Rhodothermales</taxon>
        <taxon>Salisaetaceae</taxon>
        <taxon>Longibacter</taxon>
    </lineage>
</organism>
<name>A0A2A8CZU5_9BACT</name>
<comment type="caution">
    <text evidence="2">The sequence shown here is derived from an EMBL/GenBank/DDBJ whole genome shotgun (WGS) entry which is preliminary data.</text>
</comment>
<dbReference type="AlphaFoldDB" id="A0A2A8CZU5"/>
<dbReference type="EMBL" id="PDEQ01000002">
    <property type="protein sequence ID" value="PEN14222.1"/>
    <property type="molecule type" value="Genomic_DNA"/>
</dbReference>
<keyword evidence="1" id="KW-0732">Signal</keyword>
<dbReference type="Proteomes" id="UP000220102">
    <property type="component" value="Unassembled WGS sequence"/>
</dbReference>